<reference evidence="1 2" key="1">
    <citation type="submission" date="2018-10" db="EMBL/GenBank/DDBJ databases">
        <title>A high-quality apple genome assembly.</title>
        <authorList>
            <person name="Hu J."/>
        </authorList>
    </citation>
    <scope>NUCLEOTIDE SEQUENCE [LARGE SCALE GENOMIC DNA]</scope>
    <source>
        <strain evidence="2">cv. HFTH1</strain>
        <tissue evidence="1">Young leaf</tissue>
    </source>
</reference>
<sequence>MILRKHNDVKKKPFHDESFIVGGHLLAHFDAFHFLNTEDSKLHKSHFLCSRTPRKRAPDARGFFASQFSGAFPPATTPSRSIYTSATSHLPLLPSVKPVIVALGGYKRLYRVYVRPILSRLSDSDMVRRVWTWDEVQLSLSLFCVDYYEVQLYRSKRVCVRHILSRLSDSDMVRRVWTLDEIQLSLSLFCVDYYKVQLYRV</sequence>
<keyword evidence="2" id="KW-1185">Reference proteome</keyword>
<dbReference type="InterPro" id="IPR044184">
    <property type="entry name" value="SNE/GID2"/>
</dbReference>
<evidence type="ECO:0000313" key="2">
    <source>
        <dbReference type="Proteomes" id="UP000290289"/>
    </source>
</evidence>
<dbReference type="Proteomes" id="UP000290289">
    <property type="component" value="Chromosome 13"/>
</dbReference>
<dbReference type="PANTHER" id="PTHR47750">
    <property type="entry name" value="F-BOX PROTEIN SNE"/>
    <property type="match status" value="1"/>
</dbReference>
<protein>
    <submittedName>
        <fullName evidence="1">Uncharacterized protein</fullName>
    </submittedName>
</protein>
<dbReference type="GO" id="GO:0009740">
    <property type="term" value="P:gibberellic acid mediated signaling pathway"/>
    <property type="evidence" value="ECO:0007669"/>
    <property type="project" value="TreeGrafter"/>
</dbReference>
<accession>A0A498ICJ1</accession>
<evidence type="ECO:0000313" key="1">
    <source>
        <dbReference type="EMBL" id="RXH79794.1"/>
    </source>
</evidence>
<comment type="caution">
    <text evidence="1">The sequence shown here is derived from an EMBL/GenBank/DDBJ whole genome shotgun (WGS) entry which is preliminary data.</text>
</comment>
<organism evidence="1 2">
    <name type="scientific">Malus domestica</name>
    <name type="common">Apple</name>
    <name type="synonym">Pyrus malus</name>
    <dbReference type="NCBI Taxonomy" id="3750"/>
    <lineage>
        <taxon>Eukaryota</taxon>
        <taxon>Viridiplantae</taxon>
        <taxon>Streptophyta</taxon>
        <taxon>Embryophyta</taxon>
        <taxon>Tracheophyta</taxon>
        <taxon>Spermatophyta</taxon>
        <taxon>Magnoliopsida</taxon>
        <taxon>eudicotyledons</taxon>
        <taxon>Gunneridae</taxon>
        <taxon>Pentapetalae</taxon>
        <taxon>rosids</taxon>
        <taxon>fabids</taxon>
        <taxon>Rosales</taxon>
        <taxon>Rosaceae</taxon>
        <taxon>Amygdaloideae</taxon>
        <taxon>Maleae</taxon>
        <taxon>Malus</taxon>
    </lineage>
</organism>
<proteinExistence type="predicted"/>
<dbReference type="GO" id="GO:0009937">
    <property type="term" value="P:regulation of gibberellic acid mediated signaling pathway"/>
    <property type="evidence" value="ECO:0007669"/>
    <property type="project" value="InterPro"/>
</dbReference>
<dbReference type="AlphaFoldDB" id="A0A498ICJ1"/>
<dbReference type="GO" id="GO:0019005">
    <property type="term" value="C:SCF ubiquitin ligase complex"/>
    <property type="evidence" value="ECO:0007669"/>
    <property type="project" value="InterPro"/>
</dbReference>
<name>A0A498ICJ1_MALDO</name>
<dbReference type="EMBL" id="RDQH01000339">
    <property type="protein sequence ID" value="RXH79794.1"/>
    <property type="molecule type" value="Genomic_DNA"/>
</dbReference>
<dbReference type="PANTHER" id="PTHR47750:SF1">
    <property type="entry name" value="F-BOX PROTEIN SNE"/>
    <property type="match status" value="1"/>
</dbReference>
<gene>
    <name evidence="1" type="ORF">DVH24_040941</name>
</gene>
<dbReference type="STRING" id="3750.A0A498ICJ1"/>